<dbReference type="EMBL" id="PITK01000966">
    <property type="protein sequence ID" value="TBU11949.1"/>
    <property type="molecule type" value="Genomic_DNA"/>
</dbReference>
<gene>
    <name evidence="2" type="ORF">CWI38_0966p0010</name>
</gene>
<dbReference type="Proteomes" id="UP000292282">
    <property type="component" value="Unassembled WGS sequence"/>
</dbReference>
<sequence length="58" mass="6331">ASDVLSSAKYLCISRLNQYVSVQVCNDLSAMSSCLRVIFKHVGGLGTLNILLLAIFER</sequence>
<reference evidence="2 3" key="1">
    <citation type="submission" date="2017-12" db="EMBL/GenBank/DDBJ databases">
        <authorList>
            <person name="Pombert J.-F."/>
            <person name="Haag K.L."/>
            <person name="Ebert D."/>
        </authorList>
    </citation>
    <scope>NUCLEOTIDE SEQUENCE [LARGE SCALE GENOMIC DNA]</scope>
    <source>
        <strain evidence="2">IL-G-3</strain>
    </source>
</reference>
<evidence type="ECO:0000313" key="3">
    <source>
        <dbReference type="Proteomes" id="UP000292282"/>
    </source>
</evidence>
<feature type="non-terminal residue" evidence="2">
    <location>
        <position position="1"/>
    </location>
</feature>
<evidence type="ECO:0000313" key="2">
    <source>
        <dbReference type="EMBL" id="TBU11949.1"/>
    </source>
</evidence>
<dbReference type="AlphaFoldDB" id="A0A4Q9LTM0"/>
<dbReference type="VEuPathDB" id="MicrosporidiaDB:CWI38_0966p0010"/>
<keyword evidence="1" id="KW-0472">Membrane</keyword>
<keyword evidence="3" id="KW-1185">Reference proteome</keyword>
<name>A0A4Q9LTM0_9MICR</name>
<keyword evidence="1" id="KW-0812">Transmembrane</keyword>
<keyword evidence="1" id="KW-1133">Transmembrane helix</keyword>
<comment type="caution">
    <text evidence="2">The sequence shown here is derived from an EMBL/GenBank/DDBJ whole genome shotgun (WGS) entry which is preliminary data.</text>
</comment>
<organism evidence="2 3">
    <name type="scientific">Hamiltosporidium tvaerminnensis</name>
    <dbReference type="NCBI Taxonomy" id="1176355"/>
    <lineage>
        <taxon>Eukaryota</taxon>
        <taxon>Fungi</taxon>
        <taxon>Fungi incertae sedis</taxon>
        <taxon>Microsporidia</taxon>
        <taxon>Dubosqiidae</taxon>
        <taxon>Hamiltosporidium</taxon>
    </lineage>
</organism>
<accession>A0A4Q9LTM0</accession>
<proteinExistence type="predicted"/>
<feature type="transmembrane region" description="Helical" evidence="1">
    <location>
        <begin position="38"/>
        <end position="56"/>
    </location>
</feature>
<protein>
    <submittedName>
        <fullName evidence="2">Uncharacterized protein</fullName>
    </submittedName>
</protein>
<evidence type="ECO:0000256" key="1">
    <source>
        <dbReference type="SAM" id="Phobius"/>
    </source>
</evidence>